<accession>A0ABX1TJV1</accession>
<organism evidence="1 2">
    <name type="scientific">Candidatus Competibacter phosphatis</name>
    <dbReference type="NCBI Taxonomy" id="221280"/>
    <lineage>
        <taxon>Bacteria</taxon>
        <taxon>Pseudomonadati</taxon>
        <taxon>Pseudomonadota</taxon>
        <taxon>Gammaproteobacteria</taxon>
        <taxon>Candidatus Competibacteraceae</taxon>
        <taxon>Candidatus Competibacter</taxon>
    </lineage>
</organism>
<keyword evidence="2" id="KW-1185">Reference proteome</keyword>
<name>A0ABX1TJV1_9GAMM</name>
<proteinExistence type="predicted"/>
<evidence type="ECO:0000313" key="1">
    <source>
        <dbReference type="EMBL" id="NMQ19663.1"/>
    </source>
</evidence>
<comment type="caution">
    <text evidence="1">The sequence shown here is derived from an EMBL/GenBank/DDBJ whole genome shotgun (WGS) entry which is preliminary data.</text>
</comment>
<protein>
    <submittedName>
        <fullName evidence="1">Uncharacterized protein</fullName>
    </submittedName>
</protein>
<dbReference type="Proteomes" id="UP000760480">
    <property type="component" value="Unassembled WGS sequence"/>
</dbReference>
<reference evidence="1 2" key="1">
    <citation type="submission" date="2019-03" db="EMBL/GenBank/DDBJ databases">
        <title>Metabolic reconstructions from genomes of highly enriched 'Candidatus Accumulibacter' and 'Candidatus Competibacter' bioreactor populations.</title>
        <authorList>
            <person name="Annavajhala M.K."/>
            <person name="Welles L."/>
            <person name="Abbas B."/>
            <person name="Sorokin D."/>
            <person name="Park H."/>
            <person name="Van Loosdrecht M."/>
            <person name="Chandran K."/>
        </authorList>
    </citation>
    <scope>NUCLEOTIDE SEQUENCE [LARGE SCALE GENOMIC DNA]</scope>
    <source>
        <strain evidence="1 2">SBR_G</strain>
    </source>
</reference>
<dbReference type="RefSeq" id="WP_169248913.1">
    <property type="nucleotide sequence ID" value="NZ_SPMZ01000029.1"/>
</dbReference>
<sequence length="99" mass="11368">MLMKTTHPDDACDETLPDTALIQTALCYLTTRYTVRPCSGLAHMIVHHLQMLLAHPDMAGLPEREKIHRKLLQHWRHVADEHWRPSPYPGTAAQRGVMH</sequence>
<dbReference type="EMBL" id="SPMZ01000029">
    <property type="protein sequence ID" value="NMQ19663.1"/>
    <property type="molecule type" value="Genomic_DNA"/>
</dbReference>
<gene>
    <name evidence="1" type="ORF">E4P82_10910</name>
</gene>
<evidence type="ECO:0000313" key="2">
    <source>
        <dbReference type="Proteomes" id="UP000760480"/>
    </source>
</evidence>